<dbReference type="GO" id="GO:0003899">
    <property type="term" value="F:DNA-directed RNA polymerase activity"/>
    <property type="evidence" value="ECO:0007669"/>
    <property type="project" value="InterPro"/>
</dbReference>
<evidence type="ECO:0000313" key="3">
    <source>
        <dbReference type="Proteomes" id="UP000595420"/>
    </source>
</evidence>
<dbReference type="Pfam" id="PF01807">
    <property type="entry name" value="Zn_ribbon_DnaG"/>
    <property type="match status" value="1"/>
</dbReference>
<proteinExistence type="predicted"/>
<protein>
    <recommendedName>
        <fullName evidence="1">Zinc finger CHC2-type domain-containing protein</fullName>
    </recommendedName>
</protein>
<evidence type="ECO:0000313" key="2">
    <source>
        <dbReference type="EMBL" id="QQD71721.1"/>
    </source>
</evidence>
<gene>
    <name evidence="2" type="ORF">H2515_09655</name>
</gene>
<dbReference type="SUPFAM" id="SSF57783">
    <property type="entry name" value="Zinc beta-ribbon"/>
    <property type="match status" value="1"/>
</dbReference>
<dbReference type="GO" id="GO:0003677">
    <property type="term" value="F:DNA binding"/>
    <property type="evidence" value="ECO:0007669"/>
    <property type="project" value="InterPro"/>
</dbReference>
<dbReference type="InterPro" id="IPR036977">
    <property type="entry name" value="DNA_primase_Znf_CHC2"/>
</dbReference>
<sequence length="162" mass="17467">MDKNSRFRKTYQPNADNRAPIDKVLSALDGVKKTGPDKWIARCPAHDDKRPSLSVKQADDGKVLFKCWSGCSAQAITEALGLSLADLFPGDRRSLADHGTGPMRRPFDYRDALTGISTEAITIRVIAGALQRGETLDESAVNRLALAEERISDALAGTGGAK</sequence>
<feature type="domain" description="Zinc finger CHC2-type" evidence="1">
    <location>
        <begin position="17"/>
        <end position="73"/>
    </location>
</feature>
<dbReference type="Gene3D" id="3.90.580.10">
    <property type="entry name" value="Zinc finger, CHC2-type domain"/>
    <property type="match status" value="1"/>
</dbReference>
<name>A0A7T4WBT8_9PROT</name>
<evidence type="ECO:0000259" key="1">
    <source>
        <dbReference type="Pfam" id="PF01807"/>
    </source>
</evidence>
<organism evidence="2 3">
    <name type="scientific">Acidithiobacillus ferrivorans</name>
    <dbReference type="NCBI Taxonomy" id="160808"/>
    <lineage>
        <taxon>Bacteria</taxon>
        <taxon>Pseudomonadati</taxon>
        <taxon>Pseudomonadota</taxon>
        <taxon>Acidithiobacillia</taxon>
        <taxon>Acidithiobacillales</taxon>
        <taxon>Acidithiobacillaceae</taxon>
        <taxon>Acidithiobacillus</taxon>
    </lineage>
</organism>
<dbReference type="Proteomes" id="UP000595420">
    <property type="component" value="Chromosome"/>
</dbReference>
<dbReference type="InterPro" id="IPR002694">
    <property type="entry name" value="Znf_CHC2"/>
</dbReference>
<dbReference type="AlphaFoldDB" id="A0A7T4WBT8"/>
<dbReference type="GO" id="GO:0006260">
    <property type="term" value="P:DNA replication"/>
    <property type="evidence" value="ECO:0007669"/>
    <property type="project" value="InterPro"/>
</dbReference>
<accession>A0A7T4WBT8</accession>
<reference evidence="2 3" key="1">
    <citation type="submission" date="2020-07" db="EMBL/GenBank/DDBJ databases">
        <title>Complete genome sequence analysis of Acidithiobacillus ferrivorans XJFY6S-08 reveals extreme environmental adaptation to alpine acid mine drainage.</title>
        <authorList>
            <person name="Yan L."/>
            <person name="Ni Y."/>
        </authorList>
    </citation>
    <scope>NUCLEOTIDE SEQUENCE [LARGE SCALE GENOMIC DNA]</scope>
    <source>
        <strain evidence="2 3">XJFY6S-08</strain>
    </source>
</reference>
<dbReference type="GO" id="GO:0008270">
    <property type="term" value="F:zinc ion binding"/>
    <property type="evidence" value="ECO:0007669"/>
    <property type="project" value="InterPro"/>
</dbReference>
<dbReference type="RefSeq" id="WP_198659979.1">
    <property type="nucleotide sequence ID" value="NZ_CP059488.1"/>
</dbReference>
<dbReference type="EMBL" id="CP059488">
    <property type="protein sequence ID" value="QQD71721.1"/>
    <property type="molecule type" value="Genomic_DNA"/>
</dbReference>